<evidence type="ECO:0000256" key="8">
    <source>
        <dbReference type="ARBA" id="ARBA00023077"/>
    </source>
</evidence>
<evidence type="ECO:0000256" key="1">
    <source>
        <dbReference type="ARBA" id="ARBA00004571"/>
    </source>
</evidence>
<reference evidence="16 17" key="1">
    <citation type="submission" date="2016-07" db="EMBL/GenBank/DDBJ databases">
        <title>Genome of Pelobium manganitolerans.</title>
        <authorList>
            <person name="Wu S."/>
            <person name="Wang G."/>
        </authorList>
    </citation>
    <scope>NUCLEOTIDE SEQUENCE [LARGE SCALE GENOMIC DNA]</scope>
    <source>
        <strain evidence="16 17">YS-25</strain>
    </source>
</reference>
<keyword evidence="8 12" id="KW-0798">TonB box</keyword>
<keyword evidence="17" id="KW-1185">Reference proteome</keyword>
<evidence type="ECO:0000256" key="2">
    <source>
        <dbReference type="ARBA" id="ARBA00022448"/>
    </source>
</evidence>
<feature type="chain" id="PRO_5019147734" description="TonB-dependent receptor" evidence="13">
    <location>
        <begin position="20"/>
        <end position="782"/>
    </location>
</feature>
<dbReference type="Gene3D" id="2.60.40.1120">
    <property type="entry name" value="Carboxypeptidase-like, regulatory domain"/>
    <property type="match status" value="1"/>
</dbReference>
<sequence length="782" mass="86868">MLKPSFTLLFLIWGFSLCAQTSVNFQGQVLHGSLPVENSRVTLLNLGVVATTDKAGNFEIRSLSPGTYSLQISALNYASLVIEIAIGRSTGKSQFQLQPVSRQLNEVVVTAQKTQTNLQNTPTSVSVLDAQDLQNSKIWYTDNLSAITPNMYAGHSGDYRTVNSIRGVVTTSYDPAVATYIDGVNQFGLDTYIAQLGDLEKVEILRGPQSTLFGRNATGGVINITTTESDNKSGGYIDLSYGNYNAQRYVASIKTAILPNKLLLSASGMFLKQDGFYKNNFTNSSYDDQTTVQGNYHLKYNVNNRLSFGINFKHQQQNNEGAFPLSDDASGAFSQPFVLDQNAITQMRDRTFNASVSAKYYHPQFTLTTQTAYQENYRYYTKPIDGDFSPFDIITVINNYGKSYNKVGAFTQEFRFASPATDSDFSWQIGAYGFLQDDPVKQGTHFGEDARMYGSPMTNFTSINTNLGKSYGLATFAHLTYKMSSKLDVTAGMRYDYEHQKQNVKGEFVPDGGAIMVTRTDTSSVASFNALSPKLALSFKATTKNFLYLSYSRGFRAGGISQLSAEPSEPPLVAYKPEYSNNFELGSKNTFLNKKLRLNLALFYMRLSDVQVPTLILPDAITVTQNTGELNSKGAELELSAVLLKGLRLDYNFGYTSAKYKNLILENQGNNVNYKNNAQIFTPRTTSFLGMQYQFGLSKQYKLLARGEWKSIGKQYFDLKNTISQSSYNILNARLSLKSGQKELALWGSNITNTRYISYAYNFGAAHLGNPKTYGLSLISKF</sequence>
<evidence type="ECO:0000259" key="14">
    <source>
        <dbReference type="Pfam" id="PF00593"/>
    </source>
</evidence>
<evidence type="ECO:0000256" key="7">
    <source>
        <dbReference type="ARBA" id="ARBA00023065"/>
    </source>
</evidence>
<protein>
    <recommendedName>
        <fullName evidence="18">TonB-dependent receptor</fullName>
    </recommendedName>
</protein>
<accession>A0A419S250</accession>
<dbReference type="InterPro" id="IPR008969">
    <property type="entry name" value="CarboxyPept-like_regulatory"/>
</dbReference>
<dbReference type="PROSITE" id="PS52016">
    <property type="entry name" value="TONB_DEPENDENT_REC_3"/>
    <property type="match status" value="1"/>
</dbReference>
<dbReference type="GO" id="GO:0009279">
    <property type="term" value="C:cell outer membrane"/>
    <property type="evidence" value="ECO:0007669"/>
    <property type="project" value="UniProtKB-SubCell"/>
</dbReference>
<keyword evidence="5 11" id="KW-0812">Transmembrane</keyword>
<name>A0A419S250_9SPHI</name>
<dbReference type="GO" id="GO:0006826">
    <property type="term" value="P:iron ion transport"/>
    <property type="evidence" value="ECO:0007669"/>
    <property type="project" value="UniProtKB-KW"/>
</dbReference>
<dbReference type="EMBL" id="MBTA01000029">
    <property type="protein sequence ID" value="RKD12784.1"/>
    <property type="molecule type" value="Genomic_DNA"/>
</dbReference>
<comment type="subcellular location">
    <subcellularLocation>
        <location evidence="1 11">Cell outer membrane</location>
        <topology evidence="1 11">Multi-pass membrane protein</topology>
    </subcellularLocation>
</comment>
<dbReference type="InterPro" id="IPR012910">
    <property type="entry name" value="Plug_dom"/>
</dbReference>
<evidence type="ECO:0000256" key="3">
    <source>
        <dbReference type="ARBA" id="ARBA00022452"/>
    </source>
</evidence>
<dbReference type="PANTHER" id="PTHR32552:SF81">
    <property type="entry name" value="TONB-DEPENDENT OUTER MEMBRANE RECEPTOR"/>
    <property type="match status" value="1"/>
</dbReference>
<organism evidence="16 17">
    <name type="scientific">Pelobium manganitolerans</name>
    <dbReference type="NCBI Taxonomy" id="1842495"/>
    <lineage>
        <taxon>Bacteria</taxon>
        <taxon>Pseudomonadati</taxon>
        <taxon>Bacteroidota</taxon>
        <taxon>Sphingobacteriia</taxon>
        <taxon>Sphingobacteriales</taxon>
        <taxon>Sphingobacteriaceae</taxon>
        <taxon>Pelobium</taxon>
    </lineage>
</organism>
<evidence type="ECO:0000256" key="5">
    <source>
        <dbReference type="ARBA" id="ARBA00022692"/>
    </source>
</evidence>
<evidence type="ECO:0000313" key="17">
    <source>
        <dbReference type="Proteomes" id="UP000283433"/>
    </source>
</evidence>
<keyword evidence="7" id="KW-0406">Ion transport</keyword>
<keyword evidence="10 11" id="KW-0998">Cell outer membrane</keyword>
<dbReference type="SUPFAM" id="SSF49464">
    <property type="entry name" value="Carboxypeptidase regulatory domain-like"/>
    <property type="match status" value="1"/>
</dbReference>
<dbReference type="OrthoDB" id="9775095at2"/>
<dbReference type="Pfam" id="PF00593">
    <property type="entry name" value="TonB_dep_Rec_b-barrel"/>
    <property type="match status" value="1"/>
</dbReference>
<evidence type="ECO:0000313" key="16">
    <source>
        <dbReference type="EMBL" id="RKD12784.1"/>
    </source>
</evidence>
<dbReference type="Gene3D" id="2.40.170.20">
    <property type="entry name" value="TonB-dependent receptor, beta-barrel domain"/>
    <property type="match status" value="1"/>
</dbReference>
<evidence type="ECO:0008006" key="18">
    <source>
        <dbReference type="Google" id="ProtNLM"/>
    </source>
</evidence>
<gene>
    <name evidence="16" type="ORF">BCY91_11065</name>
</gene>
<evidence type="ECO:0000256" key="9">
    <source>
        <dbReference type="ARBA" id="ARBA00023136"/>
    </source>
</evidence>
<dbReference type="AlphaFoldDB" id="A0A419S250"/>
<dbReference type="Pfam" id="PF07715">
    <property type="entry name" value="Plug"/>
    <property type="match status" value="1"/>
</dbReference>
<feature type="signal peptide" evidence="13">
    <location>
        <begin position="1"/>
        <end position="19"/>
    </location>
</feature>
<evidence type="ECO:0000256" key="13">
    <source>
        <dbReference type="SAM" id="SignalP"/>
    </source>
</evidence>
<evidence type="ECO:0000256" key="6">
    <source>
        <dbReference type="ARBA" id="ARBA00023004"/>
    </source>
</evidence>
<comment type="caution">
    <text evidence="16">The sequence shown here is derived from an EMBL/GenBank/DDBJ whole genome shotgun (WGS) entry which is preliminary data.</text>
</comment>
<keyword evidence="4" id="KW-0410">Iron transport</keyword>
<dbReference type="InterPro" id="IPR000531">
    <property type="entry name" value="Beta-barrel_TonB"/>
</dbReference>
<dbReference type="InterPro" id="IPR039426">
    <property type="entry name" value="TonB-dep_rcpt-like"/>
</dbReference>
<comment type="similarity">
    <text evidence="11 12">Belongs to the TonB-dependent receptor family.</text>
</comment>
<keyword evidence="9 11" id="KW-0472">Membrane</keyword>
<keyword evidence="13" id="KW-0732">Signal</keyword>
<dbReference type="SUPFAM" id="SSF56935">
    <property type="entry name" value="Porins"/>
    <property type="match status" value="1"/>
</dbReference>
<evidence type="ECO:0000256" key="11">
    <source>
        <dbReference type="PROSITE-ProRule" id="PRU01360"/>
    </source>
</evidence>
<keyword evidence="2 11" id="KW-0813">Transport</keyword>
<keyword evidence="3 11" id="KW-1134">Transmembrane beta strand</keyword>
<dbReference type="Pfam" id="PF13715">
    <property type="entry name" value="CarbopepD_reg_2"/>
    <property type="match status" value="1"/>
</dbReference>
<evidence type="ECO:0000259" key="15">
    <source>
        <dbReference type="Pfam" id="PF07715"/>
    </source>
</evidence>
<feature type="domain" description="TonB-dependent receptor-like beta-barrel" evidence="14">
    <location>
        <begin position="294"/>
        <end position="750"/>
    </location>
</feature>
<dbReference type="PANTHER" id="PTHR32552">
    <property type="entry name" value="FERRICHROME IRON RECEPTOR-RELATED"/>
    <property type="match status" value="1"/>
</dbReference>
<evidence type="ECO:0000256" key="4">
    <source>
        <dbReference type="ARBA" id="ARBA00022496"/>
    </source>
</evidence>
<evidence type="ECO:0000256" key="10">
    <source>
        <dbReference type="ARBA" id="ARBA00023237"/>
    </source>
</evidence>
<evidence type="ECO:0000256" key="12">
    <source>
        <dbReference type="RuleBase" id="RU003357"/>
    </source>
</evidence>
<feature type="domain" description="TonB-dependent receptor plug" evidence="15">
    <location>
        <begin position="118"/>
        <end position="221"/>
    </location>
</feature>
<dbReference type="InterPro" id="IPR036942">
    <property type="entry name" value="Beta-barrel_TonB_sf"/>
</dbReference>
<keyword evidence="6" id="KW-0408">Iron</keyword>
<dbReference type="Proteomes" id="UP000283433">
    <property type="component" value="Unassembled WGS sequence"/>
</dbReference>
<proteinExistence type="inferred from homology"/>